<reference evidence="3" key="1">
    <citation type="submission" date="2016-10" db="EMBL/GenBank/DDBJ databases">
        <authorList>
            <person name="Varghese N."/>
            <person name="Submissions S."/>
        </authorList>
    </citation>
    <scope>NUCLEOTIDE SEQUENCE [LARGE SCALE GENOMIC DNA]</scope>
    <source>
        <strain evidence="3">ANC 5109</strain>
    </source>
</reference>
<accession>A0A1H3FIB1</accession>
<dbReference type="STRING" id="595670.SAMN05421643_10150"/>
<dbReference type="AlphaFoldDB" id="A0A1H3FIB1"/>
<organism evidence="2 3">
    <name type="scientific">Acinetobacter kyonggiensis</name>
    <dbReference type="NCBI Taxonomy" id="595670"/>
    <lineage>
        <taxon>Bacteria</taxon>
        <taxon>Pseudomonadati</taxon>
        <taxon>Pseudomonadota</taxon>
        <taxon>Gammaproteobacteria</taxon>
        <taxon>Moraxellales</taxon>
        <taxon>Moraxellaceae</taxon>
        <taxon>Acinetobacter</taxon>
    </lineage>
</organism>
<gene>
    <name evidence="2" type="ORF">SAMN05421643_10150</name>
</gene>
<evidence type="ECO:0000259" key="1">
    <source>
        <dbReference type="Pfam" id="PF11008"/>
    </source>
</evidence>
<dbReference type="EMBL" id="FNPK01000001">
    <property type="protein sequence ID" value="SDX89874.1"/>
    <property type="molecule type" value="Genomic_DNA"/>
</dbReference>
<dbReference type="Pfam" id="PF11008">
    <property type="entry name" value="DUF2846"/>
    <property type="match status" value="1"/>
</dbReference>
<protein>
    <recommendedName>
        <fullName evidence="1">DUF2846 domain-containing protein</fullName>
    </recommendedName>
</protein>
<dbReference type="RefSeq" id="WP_092686593.1">
    <property type="nucleotide sequence ID" value="NZ_FNPK01000001.1"/>
</dbReference>
<sequence>MREVCVAICASFVLLGCHGKSAIEHTQVTSTLKPVNTEHEPGMLEQYRFGMFTIGGWVNQTPGQRFHPVHAQNDQAAIVYMYRPDSKWNRQEIVASSLFMNSERIPSLLNNHYYWVELPAGTYRLSTSRPLGVQHFQKPKYLDFTVDAGQTYFIKYDEENLSTRREVSGPLMIVPEKTGLNEIAFTQWKSESFNFVANDQNTGKVRKKAQKLKPAKYDPNSDVQLTQPFKIWNPTTW</sequence>
<dbReference type="InterPro" id="IPR022548">
    <property type="entry name" value="DUF2846"/>
</dbReference>
<proteinExistence type="predicted"/>
<feature type="domain" description="DUF2846" evidence="1">
    <location>
        <begin position="75"/>
        <end position="160"/>
    </location>
</feature>
<evidence type="ECO:0000313" key="3">
    <source>
        <dbReference type="Proteomes" id="UP000199035"/>
    </source>
</evidence>
<dbReference type="Proteomes" id="UP000199035">
    <property type="component" value="Unassembled WGS sequence"/>
</dbReference>
<name>A0A1H3FIB1_9GAMM</name>
<dbReference type="PROSITE" id="PS51257">
    <property type="entry name" value="PROKAR_LIPOPROTEIN"/>
    <property type="match status" value="1"/>
</dbReference>
<evidence type="ECO:0000313" key="2">
    <source>
        <dbReference type="EMBL" id="SDX89874.1"/>
    </source>
</evidence>
<keyword evidence="3" id="KW-1185">Reference proteome</keyword>